<evidence type="ECO:0000313" key="3">
    <source>
        <dbReference type="EMBL" id="AFK03150.1"/>
    </source>
</evidence>
<dbReference type="Pfam" id="PF00311">
    <property type="entry name" value="PEPcase"/>
    <property type="match status" value="2"/>
</dbReference>
<proteinExistence type="predicted"/>
<gene>
    <name evidence="3" type="ordered locus">Emtol_2010</name>
</gene>
<dbReference type="InterPro" id="IPR015813">
    <property type="entry name" value="Pyrv/PenolPyrv_kinase-like_dom"/>
</dbReference>
<accession>A0ABM5N1B6</accession>
<dbReference type="SUPFAM" id="SSF51621">
    <property type="entry name" value="Phosphoenolpyruvate/pyruvate domain"/>
    <property type="match status" value="1"/>
</dbReference>
<dbReference type="Proteomes" id="UP000002875">
    <property type="component" value="Chromosome"/>
</dbReference>
<comment type="function">
    <text evidence="1">Forms oxaloacetate, a four-carbon dicarboxylic acid source for the tricarboxylic acid cycle.</text>
</comment>
<reference evidence="3 4" key="1">
    <citation type="submission" date="2011-07" db="EMBL/GenBank/DDBJ databases">
        <title>The complete genome of chromosome of Emticicia oligotrophica DSM 17448.</title>
        <authorList>
            <consortium name="US DOE Joint Genome Institute (JGI-PGF)"/>
            <person name="Lucas S."/>
            <person name="Han J."/>
            <person name="Lapidus A."/>
            <person name="Bruce D."/>
            <person name="Goodwin L."/>
            <person name="Pitluck S."/>
            <person name="Peters L."/>
            <person name="Kyrpides N."/>
            <person name="Mavromatis K."/>
            <person name="Ivanova N."/>
            <person name="Ovchinnikova G."/>
            <person name="Teshima H."/>
            <person name="Detter J.C."/>
            <person name="Tapia R."/>
            <person name="Han C."/>
            <person name="Land M."/>
            <person name="Hauser L."/>
            <person name="Markowitz V."/>
            <person name="Cheng J.-F."/>
            <person name="Hugenholtz P."/>
            <person name="Woyke T."/>
            <person name="Wu D."/>
            <person name="Tindall B."/>
            <person name="Pomrenke H."/>
            <person name="Brambilla E."/>
            <person name="Klenk H.-P."/>
            <person name="Eisen J.A."/>
        </authorList>
    </citation>
    <scope>NUCLEOTIDE SEQUENCE [LARGE SCALE GENOMIC DNA]</scope>
    <source>
        <strain evidence="3 4">DSM 17448</strain>
    </source>
</reference>
<keyword evidence="4" id="KW-1185">Reference proteome</keyword>
<sequence length="869" mass="100397">MQYVFAYFATQNLNTCTRMPKNSIESVFTQEIHNKYLVFNTLFSRLPYDKMAKIGQLMPFLHDLSETGFEQGKDPKEIINLFFNQYTTIKDEKERIDLLFRFITYIERQVVLFDSIEDSAFEKLTPINGKGTLQSTFELAIQQNKIEEVKQKLKNFKVRVVFTAHPTQFYPNSVLRIIQDLEELIPKNDINGIDALLQQLGKTPFINEQKPTPLEEAQSIIFYLRHVYYQVIGEIHQKINNYLQTEESEFSPVLELGFWPGGDRDGNPFVTADISKKVAQELRSSILKCYYNDFKIVCRRLTLKGIMPLLTQISNRIHTNMNGLKNDLTLEELLASLYEVRDLLITKHNSIFLDLFDRFIQQVKLFGLHFASLDIRQDSSIHEKVMDEINQKYAISPKPYSEWTHAEKLHFLTEHELLINEDDFEDPLTKDTFKTVKAIKEIQTLNGEKACHRYIISNSTSMFSVLEVLALFRFCGITPSEVNVDVMPLFETIEGLDNAQSTMSALYQLPFYKAHLEHRKNHQTIMLGFSDGTKDGGYVKANWEIYQAKEKLSRVSKKNQIEVMFFDGRGGPPARGGGKTHQFYASQGPTIANNEIQVTIQGQTITSMYGSRPQAMYNFEQLISAGIINDVFHDDRSILDKKERVLIDELAEEGVRKYFELKEHPLFVSYLENKSPLKYYGLTNIGSRPSKRSSGKKLMLSDLRAIPFVGSWSQLKQNVPGYFGFGSAMQKVIEEGRLEDLKSLYQSSLYFKTLMENSMMALTKTYFPLTKYMKNDPEYGAFWNILYEEYLLSVKNMLLVSGQSELMANETLGKMSINYREHIVLPLLTIQQYALQRIEETKDEKLKLVYEKMVTRSLFGNINASRNSA</sequence>
<dbReference type="InterPro" id="IPR021135">
    <property type="entry name" value="PEP_COase"/>
</dbReference>
<name>A0ABM5N1B6_EMTOG</name>
<dbReference type="EMBL" id="CP002961">
    <property type="protein sequence ID" value="AFK03150.1"/>
    <property type="molecule type" value="Genomic_DNA"/>
</dbReference>
<evidence type="ECO:0000256" key="1">
    <source>
        <dbReference type="ARBA" id="ARBA00003670"/>
    </source>
</evidence>
<organism evidence="3 4">
    <name type="scientific">Emticicia oligotrophica (strain DSM 17448 / CIP 109782 / MTCC 6937 / GPTSA100-15)</name>
    <dbReference type="NCBI Taxonomy" id="929562"/>
    <lineage>
        <taxon>Bacteria</taxon>
        <taxon>Pseudomonadati</taxon>
        <taxon>Bacteroidota</taxon>
        <taxon>Cytophagia</taxon>
        <taxon>Cytophagales</taxon>
        <taxon>Leadbetterellaceae</taxon>
        <taxon>Emticicia</taxon>
    </lineage>
</organism>
<protein>
    <recommendedName>
        <fullName evidence="2">Phosphoenolpyruvate carboxylase</fullName>
    </recommendedName>
</protein>
<dbReference type="PRINTS" id="PR00150">
    <property type="entry name" value="PEPCARBXLASE"/>
</dbReference>
<evidence type="ECO:0000256" key="2">
    <source>
        <dbReference type="ARBA" id="ARBA00022419"/>
    </source>
</evidence>
<dbReference type="PANTHER" id="PTHR30523:SF6">
    <property type="entry name" value="PHOSPHOENOLPYRUVATE CARBOXYLASE"/>
    <property type="match status" value="1"/>
</dbReference>
<evidence type="ECO:0000313" key="4">
    <source>
        <dbReference type="Proteomes" id="UP000002875"/>
    </source>
</evidence>
<dbReference type="PANTHER" id="PTHR30523">
    <property type="entry name" value="PHOSPHOENOLPYRUVATE CARBOXYLASE"/>
    <property type="match status" value="1"/>
</dbReference>
<dbReference type="RefSeq" id="WP_015028848.1">
    <property type="nucleotide sequence ID" value="NC_018748.1"/>
</dbReference>